<evidence type="ECO:0000313" key="5">
    <source>
        <dbReference type="EMBL" id="VAW30096.1"/>
    </source>
</evidence>
<protein>
    <recommendedName>
        <fullName evidence="4">Cytochrome c domain-containing protein</fullName>
    </recommendedName>
</protein>
<evidence type="ECO:0000256" key="3">
    <source>
        <dbReference type="ARBA" id="ARBA00023004"/>
    </source>
</evidence>
<name>A0A3B0VDP1_9ZZZZ</name>
<sequence>MHDSVIPVTGKKYLFLFFILGLFVSIAEVQAADPNKGRELYMQHCNSCHEPGREMAGAPDFSYGSTMMQSDLALMEKIRSGKNAMPGYAGIIPDYMIMDIIAYMRTF</sequence>
<dbReference type="AlphaFoldDB" id="A0A3B0VDP1"/>
<keyword evidence="3" id="KW-0408">Iron</keyword>
<dbReference type="SUPFAM" id="SSF46626">
    <property type="entry name" value="Cytochrome c"/>
    <property type="match status" value="1"/>
</dbReference>
<dbReference type="GO" id="GO:0046872">
    <property type="term" value="F:metal ion binding"/>
    <property type="evidence" value="ECO:0007669"/>
    <property type="project" value="UniProtKB-KW"/>
</dbReference>
<dbReference type="PROSITE" id="PS51007">
    <property type="entry name" value="CYTC"/>
    <property type="match status" value="1"/>
</dbReference>
<dbReference type="InterPro" id="IPR036909">
    <property type="entry name" value="Cyt_c-like_dom_sf"/>
</dbReference>
<dbReference type="Gene3D" id="1.10.760.10">
    <property type="entry name" value="Cytochrome c-like domain"/>
    <property type="match status" value="1"/>
</dbReference>
<dbReference type="GO" id="GO:0009055">
    <property type="term" value="F:electron transfer activity"/>
    <property type="evidence" value="ECO:0007669"/>
    <property type="project" value="InterPro"/>
</dbReference>
<evidence type="ECO:0000259" key="4">
    <source>
        <dbReference type="PROSITE" id="PS51007"/>
    </source>
</evidence>
<dbReference type="Pfam" id="PF13442">
    <property type="entry name" value="Cytochrome_CBB3"/>
    <property type="match status" value="1"/>
</dbReference>
<dbReference type="InterPro" id="IPR009056">
    <property type="entry name" value="Cyt_c-like_dom"/>
</dbReference>
<evidence type="ECO:0000256" key="1">
    <source>
        <dbReference type="ARBA" id="ARBA00022617"/>
    </source>
</evidence>
<evidence type="ECO:0000256" key="2">
    <source>
        <dbReference type="ARBA" id="ARBA00022723"/>
    </source>
</evidence>
<accession>A0A3B0VDP1</accession>
<dbReference type="GO" id="GO:0020037">
    <property type="term" value="F:heme binding"/>
    <property type="evidence" value="ECO:0007669"/>
    <property type="project" value="InterPro"/>
</dbReference>
<keyword evidence="1" id="KW-0349">Heme</keyword>
<reference evidence="5" key="1">
    <citation type="submission" date="2018-06" db="EMBL/GenBank/DDBJ databases">
        <authorList>
            <person name="Zhirakovskaya E."/>
        </authorList>
    </citation>
    <scope>NUCLEOTIDE SEQUENCE</scope>
</reference>
<keyword evidence="2" id="KW-0479">Metal-binding</keyword>
<gene>
    <name evidence="5" type="ORF">MNBD_BACTEROID07-984</name>
</gene>
<proteinExistence type="predicted"/>
<feature type="domain" description="Cytochrome c" evidence="4">
    <location>
        <begin position="32"/>
        <end position="107"/>
    </location>
</feature>
<dbReference type="EMBL" id="UOET01000470">
    <property type="protein sequence ID" value="VAW30096.1"/>
    <property type="molecule type" value="Genomic_DNA"/>
</dbReference>
<organism evidence="5">
    <name type="scientific">hydrothermal vent metagenome</name>
    <dbReference type="NCBI Taxonomy" id="652676"/>
    <lineage>
        <taxon>unclassified sequences</taxon>
        <taxon>metagenomes</taxon>
        <taxon>ecological metagenomes</taxon>
    </lineage>
</organism>